<reference evidence="3" key="1">
    <citation type="submission" date="2016-11" db="UniProtKB">
        <authorList>
            <consortium name="WormBaseParasite"/>
        </authorList>
    </citation>
    <scope>IDENTIFICATION</scope>
</reference>
<proteinExistence type="predicted"/>
<name>A0A1I7ZCS6_9BILA</name>
<evidence type="ECO:0000256" key="1">
    <source>
        <dbReference type="SAM" id="MobiDB-lite"/>
    </source>
</evidence>
<keyword evidence="2" id="KW-1185">Reference proteome</keyword>
<evidence type="ECO:0000313" key="3">
    <source>
        <dbReference type="WBParaSite" id="L893_g25139.t1"/>
    </source>
</evidence>
<feature type="compositionally biased region" description="Basic residues" evidence="1">
    <location>
        <begin position="124"/>
        <end position="133"/>
    </location>
</feature>
<accession>A0A1I7ZCS6</accession>
<dbReference type="Proteomes" id="UP000095287">
    <property type="component" value="Unplaced"/>
</dbReference>
<dbReference type="AlphaFoldDB" id="A0A1I7ZCS6"/>
<feature type="region of interest" description="Disordered" evidence="1">
    <location>
        <begin position="99"/>
        <end position="160"/>
    </location>
</feature>
<sequence length="186" mass="19912">MPPPGTEPLLLGTTAAERRVVRGCTPFGLGSRPESLQIQRLQAPLRSRRGLFALLLYVFSSSTRSRALRGPLYNVRRCGTLPHTLAALEEAAIWDREKSPDFAKSPGGAAEKNSAGGGESAPVRSRKTIKKTSIRCDRTPTDVPLRSEALEGPSPHRNRISIGDNADSGLVALALIESDCILALGC</sequence>
<organism evidence="2 3">
    <name type="scientific">Steinernema glaseri</name>
    <dbReference type="NCBI Taxonomy" id="37863"/>
    <lineage>
        <taxon>Eukaryota</taxon>
        <taxon>Metazoa</taxon>
        <taxon>Ecdysozoa</taxon>
        <taxon>Nematoda</taxon>
        <taxon>Chromadorea</taxon>
        <taxon>Rhabditida</taxon>
        <taxon>Tylenchina</taxon>
        <taxon>Panagrolaimomorpha</taxon>
        <taxon>Strongyloidoidea</taxon>
        <taxon>Steinernematidae</taxon>
        <taxon>Steinernema</taxon>
    </lineage>
</organism>
<evidence type="ECO:0000313" key="2">
    <source>
        <dbReference type="Proteomes" id="UP000095287"/>
    </source>
</evidence>
<protein>
    <submittedName>
        <fullName evidence="3">Uncharacterized protein</fullName>
    </submittedName>
</protein>
<dbReference type="WBParaSite" id="L893_g25139.t1">
    <property type="protein sequence ID" value="L893_g25139.t1"/>
    <property type="gene ID" value="L893_g25139"/>
</dbReference>